<evidence type="ECO:0000313" key="4">
    <source>
        <dbReference type="Proteomes" id="UP000245507"/>
    </source>
</evidence>
<feature type="compositionally biased region" description="Low complexity" evidence="1">
    <location>
        <begin position="149"/>
        <end position="160"/>
    </location>
</feature>
<proteinExistence type="predicted"/>
<feature type="region of interest" description="Disordered" evidence="1">
    <location>
        <begin position="228"/>
        <end position="270"/>
    </location>
</feature>
<feature type="region of interest" description="Disordered" evidence="1">
    <location>
        <begin position="110"/>
        <end position="195"/>
    </location>
</feature>
<gene>
    <name evidence="3" type="ORF">DJ010_03975</name>
</gene>
<comment type="caution">
    <text evidence="3">The sequence shown here is derived from an EMBL/GenBank/DDBJ whole genome shotgun (WGS) entry which is preliminary data.</text>
</comment>
<dbReference type="AlphaFoldDB" id="A0A316TNH7"/>
<evidence type="ECO:0000256" key="1">
    <source>
        <dbReference type="SAM" id="MobiDB-lite"/>
    </source>
</evidence>
<keyword evidence="2" id="KW-0812">Transmembrane</keyword>
<keyword evidence="2" id="KW-1133">Transmembrane helix</keyword>
<evidence type="ECO:0000256" key="2">
    <source>
        <dbReference type="SAM" id="Phobius"/>
    </source>
</evidence>
<keyword evidence="2" id="KW-0472">Membrane</keyword>
<dbReference type="EMBL" id="QGDD01000001">
    <property type="protein sequence ID" value="PWN04779.1"/>
    <property type="molecule type" value="Genomic_DNA"/>
</dbReference>
<feature type="compositionally biased region" description="Gly residues" evidence="1">
    <location>
        <begin position="245"/>
        <end position="255"/>
    </location>
</feature>
<feature type="transmembrane region" description="Helical" evidence="2">
    <location>
        <begin position="200"/>
        <end position="222"/>
    </location>
</feature>
<dbReference type="OrthoDB" id="3845597at2"/>
<organism evidence="3 4">
    <name type="scientific">Nocardioides silvaticus</name>
    <dbReference type="NCBI Taxonomy" id="2201891"/>
    <lineage>
        <taxon>Bacteria</taxon>
        <taxon>Bacillati</taxon>
        <taxon>Actinomycetota</taxon>
        <taxon>Actinomycetes</taxon>
        <taxon>Propionibacteriales</taxon>
        <taxon>Nocardioidaceae</taxon>
        <taxon>Nocardioides</taxon>
    </lineage>
</organism>
<sequence>MPLQDELRELCTQVGPHVFDDADTFRGAFDDFVPEGAATPGDLRLLVDAIATGAFQRLVGQLELNADPPTAIAAESERLARDRGTVETEGARWALSVLAYARGLTDRGVATRPTALGRPAQPDAAREPSRPTPASAPVAPADLPPTYVPPHAATTATAGTTPPPAPPGAPAPPSTALAPSPAPAPPSGGSGSQPGRKRGLVPIVLAVAVVIAIAVVAGFVLLGGDDEKSGGESTDAQDSAAAGDSPGGEDAGSGGAQLPPAPAELPALPAGSPSTFQFIVRMPTTLHTTVPTAFGEGTGTEIFGGGDPTDPDIQRATGPERTAQRVKALTDQGIPVRVKYYTLRQVGGGEASEQELLDLIDDVDLMAAYWTNVRDLLTGLGSAGGPIELVVEPDAPGEILSQGTADASEIPASVASSGVEGLDGLPDTFAGWAQGWLALRDELAPDVRIGMTVSPWQVGHDLLPEPPAAEDVAAWAMSFGDSYATFGARFDFLDTILTYAEGGSQGPDYQPDATFFDVLLTWVEGISTATDTRVVIDNVPVGNTVYRTLDDNSYHYRDTWAQWILADDTFANLVALRDAGVIGIVFGVDIDPASMTCPCDAAEDGVTNGGDQGKKSASADDDGGYLAERLRAYTSTGGLPL</sequence>
<feature type="compositionally biased region" description="Pro residues" evidence="1">
    <location>
        <begin position="161"/>
        <end position="173"/>
    </location>
</feature>
<keyword evidence="4" id="KW-1185">Reference proteome</keyword>
<dbReference type="RefSeq" id="WP_109692283.1">
    <property type="nucleotide sequence ID" value="NZ_QGDD01000001.1"/>
</dbReference>
<reference evidence="3 4" key="1">
    <citation type="submission" date="2018-05" db="EMBL/GenBank/DDBJ databases">
        <title>Nocardioides silvaticus genome.</title>
        <authorList>
            <person name="Li C."/>
            <person name="Wang G."/>
        </authorList>
    </citation>
    <scope>NUCLEOTIDE SEQUENCE [LARGE SCALE GENOMIC DNA]</scope>
    <source>
        <strain evidence="3 4">CCTCC AB 2018079</strain>
    </source>
</reference>
<protein>
    <submittedName>
        <fullName evidence="3">Uncharacterized protein</fullName>
    </submittedName>
</protein>
<dbReference type="Proteomes" id="UP000245507">
    <property type="component" value="Unassembled WGS sequence"/>
</dbReference>
<accession>A0A316TNH7</accession>
<name>A0A316TNH7_9ACTN</name>
<evidence type="ECO:0000313" key="3">
    <source>
        <dbReference type="EMBL" id="PWN04779.1"/>
    </source>
</evidence>